<dbReference type="Proteomes" id="UP000053424">
    <property type="component" value="Unassembled WGS sequence"/>
</dbReference>
<dbReference type="OrthoDB" id="73875at2759"/>
<proteinExistence type="predicted"/>
<dbReference type="HOGENOM" id="CLU_022145_0_0_1"/>
<dbReference type="InterPro" id="IPR055647">
    <property type="entry name" value="DUF7223"/>
</dbReference>
<evidence type="ECO:0000259" key="2">
    <source>
        <dbReference type="Pfam" id="PF23865"/>
    </source>
</evidence>
<feature type="chain" id="PRO_5002158726" description="DUF7223 domain-containing protein" evidence="1">
    <location>
        <begin position="19"/>
        <end position="540"/>
    </location>
</feature>
<name>A0A0C2XIL5_HEBCY</name>
<dbReference type="AlphaFoldDB" id="A0A0C2XIL5"/>
<dbReference type="EMBL" id="KN831796">
    <property type="protein sequence ID" value="KIM37638.1"/>
    <property type="molecule type" value="Genomic_DNA"/>
</dbReference>
<feature type="domain" description="DUF7223" evidence="2">
    <location>
        <begin position="271"/>
        <end position="465"/>
    </location>
</feature>
<accession>A0A0C2XIL5</accession>
<keyword evidence="1" id="KW-0732">Signal</keyword>
<reference evidence="4" key="2">
    <citation type="submission" date="2015-01" db="EMBL/GenBank/DDBJ databases">
        <title>Evolutionary Origins and Diversification of the Mycorrhizal Mutualists.</title>
        <authorList>
            <consortium name="DOE Joint Genome Institute"/>
            <consortium name="Mycorrhizal Genomics Consortium"/>
            <person name="Kohler A."/>
            <person name="Kuo A."/>
            <person name="Nagy L.G."/>
            <person name="Floudas D."/>
            <person name="Copeland A."/>
            <person name="Barry K.W."/>
            <person name="Cichocki N."/>
            <person name="Veneault-Fourrey C."/>
            <person name="LaButti K."/>
            <person name="Lindquist E.A."/>
            <person name="Lipzen A."/>
            <person name="Lundell T."/>
            <person name="Morin E."/>
            <person name="Murat C."/>
            <person name="Riley R."/>
            <person name="Ohm R."/>
            <person name="Sun H."/>
            <person name="Tunlid A."/>
            <person name="Henrissat B."/>
            <person name="Grigoriev I.V."/>
            <person name="Hibbett D.S."/>
            <person name="Martin F."/>
        </authorList>
    </citation>
    <scope>NUCLEOTIDE SEQUENCE [LARGE SCALE GENOMIC DNA]</scope>
    <source>
        <strain evidence="4">h7</strain>
    </source>
</reference>
<protein>
    <recommendedName>
        <fullName evidence="2">DUF7223 domain-containing protein</fullName>
    </recommendedName>
</protein>
<dbReference type="Pfam" id="PF23865">
    <property type="entry name" value="DUF7223"/>
    <property type="match status" value="1"/>
</dbReference>
<keyword evidence="4" id="KW-1185">Reference proteome</keyword>
<reference evidence="3 4" key="1">
    <citation type="submission" date="2014-04" db="EMBL/GenBank/DDBJ databases">
        <authorList>
            <consortium name="DOE Joint Genome Institute"/>
            <person name="Kuo A."/>
            <person name="Gay G."/>
            <person name="Dore J."/>
            <person name="Kohler A."/>
            <person name="Nagy L.G."/>
            <person name="Floudas D."/>
            <person name="Copeland A."/>
            <person name="Barry K.W."/>
            <person name="Cichocki N."/>
            <person name="Veneault-Fourrey C."/>
            <person name="LaButti K."/>
            <person name="Lindquist E.A."/>
            <person name="Lipzen A."/>
            <person name="Lundell T."/>
            <person name="Morin E."/>
            <person name="Murat C."/>
            <person name="Sun H."/>
            <person name="Tunlid A."/>
            <person name="Henrissat B."/>
            <person name="Grigoriev I.V."/>
            <person name="Hibbett D.S."/>
            <person name="Martin F."/>
            <person name="Nordberg H.P."/>
            <person name="Cantor M.N."/>
            <person name="Hua S.X."/>
        </authorList>
    </citation>
    <scope>NUCLEOTIDE SEQUENCE [LARGE SCALE GENOMIC DNA]</scope>
    <source>
        <strain evidence="4">h7</strain>
    </source>
</reference>
<dbReference type="STRING" id="686832.A0A0C2XIL5"/>
<evidence type="ECO:0000313" key="3">
    <source>
        <dbReference type="EMBL" id="KIM37638.1"/>
    </source>
</evidence>
<gene>
    <name evidence="3" type="ORF">M413DRAFT_258841</name>
</gene>
<evidence type="ECO:0000313" key="4">
    <source>
        <dbReference type="Proteomes" id="UP000053424"/>
    </source>
</evidence>
<feature type="signal peptide" evidence="1">
    <location>
        <begin position="1"/>
        <end position="18"/>
    </location>
</feature>
<sequence>MVFHSFILISAVVSLASAANDWSKPCFSGVCEYDLPATSDSGASGTLKIWGDENSIGDVTVAGGWTILECSPDALNQDIRLVCSGSTEDCDRLHTSGPEGKVVRLPENCGQNAFAVITKAWVPEDQSIPADVAATLFESIDTSRRMKGSVSFAIRAANIPGAAGEIDIPTDPQERRGMNSRVYQRGLFDFIGKAIQALQNLNNIDSKNSVKLPAVNVDKQFNLVDESISCPPVNARLKIDVDAKAHALATIGVAVTGTMLPPKIDTFALLTNLNAELDGTINVQAGVTGTLDSGKVQIFQVGIPGLDFPGILTLGPSFQVNAQAKAALDLDVGLSVGINYKNDNAELVFPPNSKQASKGAFNVGDTPLKLSASPGVNATGSLEAHLIPSLTVGLSALGGVVDAKVFLDLDASATLKLGLEAEAVGVVIVDSKPAAAAVDAEVAVRRESTRIMRRHKKHPKTEEVVAPTSTVDAIPVMATPDVREVSTDGSAKFGGCVELGAGLDVNAGANADFFGLFNQGTSVNLFSKKFELFKVRFLNN</sequence>
<evidence type="ECO:0000256" key="1">
    <source>
        <dbReference type="SAM" id="SignalP"/>
    </source>
</evidence>
<organism evidence="3 4">
    <name type="scientific">Hebeloma cylindrosporum</name>
    <dbReference type="NCBI Taxonomy" id="76867"/>
    <lineage>
        <taxon>Eukaryota</taxon>
        <taxon>Fungi</taxon>
        <taxon>Dikarya</taxon>
        <taxon>Basidiomycota</taxon>
        <taxon>Agaricomycotina</taxon>
        <taxon>Agaricomycetes</taxon>
        <taxon>Agaricomycetidae</taxon>
        <taxon>Agaricales</taxon>
        <taxon>Agaricineae</taxon>
        <taxon>Hymenogastraceae</taxon>
        <taxon>Hebeloma</taxon>
    </lineage>
</organism>